<reference evidence="2 3" key="1">
    <citation type="submission" date="2014-03" db="EMBL/GenBank/DDBJ databases">
        <title>Whole genome sequence of Novosphingobium resinovorum KF1.</title>
        <authorList>
            <person name="Gan H.M."/>
            <person name="Gan H.Y."/>
            <person name="Chew T.H."/>
            <person name="Savka M.A."/>
        </authorList>
    </citation>
    <scope>NUCLEOTIDE SEQUENCE [LARGE SCALE GENOMIC DNA]</scope>
    <source>
        <strain evidence="2 3">KF1</strain>
    </source>
</reference>
<evidence type="ECO:0000256" key="1">
    <source>
        <dbReference type="SAM" id="MobiDB-lite"/>
    </source>
</evidence>
<organism evidence="2 3">
    <name type="scientific">Novosphingobium resinovorum</name>
    <dbReference type="NCBI Taxonomy" id="158500"/>
    <lineage>
        <taxon>Bacteria</taxon>
        <taxon>Pseudomonadati</taxon>
        <taxon>Pseudomonadota</taxon>
        <taxon>Alphaproteobacteria</taxon>
        <taxon>Sphingomonadales</taxon>
        <taxon>Sphingomonadaceae</taxon>
        <taxon>Novosphingobium</taxon>
    </lineage>
</organism>
<name>A0A031JVL5_9SPHN</name>
<gene>
    <name evidence="2" type="ORF">BV97_03003</name>
</gene>
<comment type="caution">
    <text evidence="2">The sequence shown here is derived from an EMBL/GenBank/DDBJ whole genome shotgun (WGS) entry which is preliminary data.</text>
</comment>
<protein>
    <submittedName>
        <fullName evidence="2">Putative lipoprotein</fullName>
    </submittedName>
</protein>
<feature type="region of interest" description="Disordered" evidence="1">
    <location>
        <begin position="83"/>
        <end position="106"/>
    </location>
</feature>
<proteinExistence type="predicted"/>
<accession>A0A031JVL5</accession>
<feature type="compositionally biased region" description="Low complexity" evidence="1">
    <location>
        <begin position="96"/>
        <end position="106"/>
    </location>
</feature>
<dbReference type="EMBL" id="JFYZ01000014">
    <property type="protein sequence ID" value="EZP80949.1"/>
    <property type="molecule type" value="Genomic_DNA"/>
</dbReference>
<dbReference type="RefSeq" id="WP_007406382.1">
    <property type="nucleotide sequence ID" value="NZ_JFYZ01000014.1"/>
</dbReference>
<evidence type="ECO:0000313" key="3">
    <source>
        <dbReference type="Proteomes" id="UP000024329"/>
    </source>
</evidence>
<evidence type="ECO:0000313" key="2">
    <source>
        <dbReference type="EMBL" id="EZP80949.1"/>
    </source>
</evidence>
<keyword evidence="2" id="KW-0449">Lipoprotein</keyword>
<dbReference type="eggNOG" id="ENOG5030WEK">
    <property type="taxonomic scope" value="Bacteria"/>
</dbReference>
<dbReference type="AlphaFoldDB" id="A0A031JVL5"/>
<sequence length="106" mass="10811">MIDHAKKALPLVGGSLLLALALSGCDRQADQTVPPAANSVAATPVLTDSGNAADAAPMDAMSNQAEMERHHRQAMDHDAMRAGAGNQTAPAPDPAPGNAAMPMKDM</sequence>
<dbReference type="Proteomes" id="UP000024329">
    <property type="component" value="Unassembled WGS sequence"/>
</dbReference>
<feature type="region of interest" description="Disordered" evidence="1">
    <location>
        <begin position="27"/>
        <end position="55"/>
    </location>
</feature>
<dbReference type="PROSITE" id="PS51257">
    <property type="entry name" value="PROKAR_LIPOPROTEIN"/>
    <property type="match status" value="1"/>
</dbReference>
<dbReference type="GeneID" id="29272199"/>
<dbReference type="PATRIC" id="fig|158500.4.peg.3075"/>